<dbReference type="PANTHER" id="PTHR32322:SF9">
    <property type="entry name" value="AMINO-ACID METABOLITE EFFLUX PUMP-RELATED"/>
    <property type="match status" value="1"/>
</dbReference>
<evidence type="ECO:0000313" key="8">
    <source>
        <dbReference type="Proteomes" id="UP000263993"/>
    </source>
</evidence>
<reference evidence="8" key="1">
    <citation type="submission" date="2018-08" db="EMBL/GenBank/DDBJ databases">
        <authorList>
            <person name="Kim S.-J."/>
            <person name="Jung G.-Y."/>
        </authorList>
    </citation>
    <scope>NUCLEOTIDE SEQUENCE [LARGE SCALE GENOMIC DNA]</scope>
    <source>
        <strain evidence="8">GY_H</strain>
    </source>
</reference>
<evidence type="ECO:0000259" key="6">
    <source>
        <dbReference type="Pfam" id="PF00892"/>
    </source>
</evidence>
<evidence type="ECO:0000313" key="7">
    <source>
        <dbReference type="EMBL" id="RDV04793.1"/>
    </source>
</evidence>
<feature type="transmembrane region" description="Helical" evidence="5">
    <location>
        <begin position="182"/>
        <end position="204"/>
    </location>
</feature>
<dbReference type="Pfam" id="PF00892">
    <property type="entry name" value="EamA"/>
    <property type="match status" value="2"/>
</dbReference>
<feature type="transmembrane region" description="Helical" evidence="5">
    <location>
        <begin position="265"/>
        <end position="285"/>
    </location>
</feature>
<feature type="transmembrane region" description="Helical" evidence="5">
    <location>
        <begin position="210"/>
        <end position="229"/>
    </location>
</feature>
<feature type="transmembrane region" description="Helical" evidence="5">
    <location>
        <begin position="124"/>
        <end position="141"/>
    </location>
</feature>
<keyword evidence="3 5" id="KW-1133">Transmembrane helix</keyword>
<proteinExistence type="predicted"/>
<accession>A0A371BBL1</accession>
<gene>
    <name evidence="7" type="ORF">DXH78_09600</name>
</gene>
<feature type="transmembrane region" description="Helical" evidence="5">
    <location>
        <begin position="7"/>
        <end position="24"/>
    </location>
</feature>
<dbReference type="InterPro" id="IPR000620">
    <property type="entry name" value="EamA_dom"/>
</dbReference>
<keyword evidence="4 5" id="KW-0472">Membrane</keyword>
<dbReference type="InterPro" id="IPR037185">
    <property type="entry name" value="EmrE-like"/>
</dbReference>
<evidence type="ECO:0000256" key="2">
    <source>
        <dbReference type="ARBA" id="ARBA00022692"/>
    </source>
</evidence>
<evidence type="ECO:0000256" key="1">
    <source>
        <dbReference type="ARBA" id="ARBA00004141"/>
    </source>
</evidence>
<keyword evidence="2 5" id="KW-0812">Transmembrane</keyword>
<dbReference type="GO" id="GO:0016020">
    <property type="term" value="C:membrane"/>
    <property type="evidence" value="ECO:0007669"/>
    <property type="project" value="UniProtKB-SubCell"/>
</dbReference>
<evidence type="ECO:0000256" key="4">
    <source>
        <dbReference type="ARBA" id="ARBA00023136"/>
    </source>
</evidence>
<dbReference type="Gene3D" id="1.10.3730.20">
    <property type="match status" value="1"/>
</dbReference>
<dbReference type="OrthoDB" id="7331126at2"/>
<feature type="transmembrane region" description="Helical" evidence="5">
    <location>
        <begin position="66"/>
        <end position="89"/>
    </location>
</feature>
<protein>
    <submittedName>
        <fullName evidence="7">DMT family transporter</fullName>
    </submittedName>
</protein>
<name>A0A371BBL1_9BRAD</name>
<dbReference type="SUPFAM" id="SSF103481">
    <property type="entry name" value="Multidrug resistance efflux transporter EmrE"/>
    <property type="match status" value="2"/>
</dbReference>
<comment type="caution">
    <text evidence="7">The sequence shown here is derived from an EMBL/GenBank/DDBJ whole genome shotgun (WGS) entry which is preliminary data.</text>
</comment>
<evidence type="ECO:0000256" key="3">
    <source>
        <dbReference type="ARBA" id="ARBA00022989"/>
    </source>
</evidence>
<feature type="transmembrane region" description="Helical" evidence="5">
    <location>
        <begin position="241"/>
        <end position="259"/>
    </location>
</feature>
<feature type="transmembrane region" description="Helical" evidence="5">
    <location>
        <begin position="95"/>
        <end position="112"/>
    </location>
</feature>
<dbReference type="PANTHER" id="PTHR32322">
    <property type="entry name" value="INNER MEMBRANE TRANSPORTER"/>
    <property type="match status" value="1"/>
</dbReference>
<dbReference type="Proteomes" id="UP000263993">
    <property type="component" value="Unassembled WGS sequence"/>
</dbReference>
<feature type="transmembrane region" description="Helical" evidence="5">
    <location>
        <begin position="30"/>
        <end position="54"/>
    </location>
</feature>
<organism evidence="7 8">
    <name type="scientific">Undibacter mobilis</name>
    <dbReference type="NCBI Taxonomy" id="2292256"/>
    <lineage>
        <taxon>Bacteria</taxon>
        <taxon>Pseudomonadati</taxon>
        <taxon>Pseudomonadota</taxon>
        <taxon>Alphaproteobacteria</taxon>
        <taxon>Hyphomicrobiales</taxon>
        <taxon>Nitrobacteraceae</taxon>
        <taxon>Undibacter</taxon>
    </lineage>
</organism>
<dbReference type="AlphaFoldDB" id="A0A371BBL1"/>
<dbReference type="RefSeq" id="WP_115516818.1">
    <property type="nucleotide sequence ID" value="NZ_QRGO01000001.1"/>
</dbReference>
<feature type="domain" description="EamA" evidence="6">
    <location>
        <begin position="11"/>
        <end position="136"/>
    </location>
</feature>
<sequence length="293" mass="30840">MTLKDSASYVFLAIVWGLSFLFMLRGVEAFGWAGVVTFRCFVAAATLIIVAFLTGRRLRVGAGWRAFAVVGATTVAGQLIGLCFAMPLIGTAMSAILVATIPLFSMLIARLWGIEHLTRRHHVGLVLGFSGMIVLVGFPAVPFTPSFALGCATTLLACLCAAYGSCYASYRLKGVSAWDTTTGAFLAGGVITLPLLIVVPVPGTPQPIDYLYLFVLGAIMSATTYVLYFRLVATIGATRAISVEFAVTVVAVLVGALFLHEPLSAMQIAGAVTIIAGCALVIGLFPSFARSTR</sequence>
<dbReference type="EMBL" id="QRGO01000001">
    <property type="protein sequence ID" value="RDV04793.1"/>
    <property type="molecule type" value="Genomic_DNA"/>
</dbReference>
<dbReference type="InterPro" id="IPR050638">
    <property type="entry name" value="AA-Vitamin_Transporters"/>
</dbReference>
<evidence type="ECO:0000256" key="5">
    <source>
        <dbReference type="SAM" id="Phobius"/>
    </source>
</evidence>
<feature type="transmembrane region" description="Helical" evidence="5">
    <location>
        <begin position="147"/>
        <end position="170"/>
    </location>
</feature>
<comment type="subcellular location">
    <subcellularLocation>
        <location evidence="1">Membrane</location>
        <topology evidence="1">Multi-pass membrane protein</topology>
    </subcellularLocation>
</comment>
<keyword evidence="8" id="KW-1185">Reference proteome</keyword>
<feature type="domain" description="EamA" evidence="6">
    <location>
        <begin position="149"/>
        <end position="282"/>
    </location>
</feature>